<comment type="cofactor">
    <cofactor evidence="1 11 13">
        <name>pyridoxal 5'-phosphate</name>
        <dbReference type="ChEBI" id="CHEBI:597326"/>
    </cofactor>
</comment>
<feature type="binding site" evidence="11">
    <location>
        <position position="73"/>
    </location>
    <ligand>
        <name>pyridoxal 5'-phosphate</name>
        <dbReference type="ChEBI" id="CHEBI:597326"/>
    </ligand>
</feature>
<feature type="binding site" evidence="11">
    <location>
        <begin position="176"/>
        <end position="180"/>
    </location>
    <ligand>
        <name>pyridoxal 5'-phosphate</name>
        <dbReference type="ChEBI" id="CHEBI:597326"/>
    </ligand>
</feature>
<feature type="modified residue" description="N6-(pyridoxal phosphate)lysine" evidence="12">
    <location>
        <position position="43"/>
    </location>
</feature>
<evidence type="ECO:0000313" key="16">
    <source>
        <dbReference type="Proteomes" id="UP000002411"/>
    </source>
</evidence>
<evidence type="ECO:0000256" key="11">
    <source>
        <dbReference type="PIRSR" id="PIRSR605856-50"/>
    </source>
</evidence>
<evidence type="ECO:0000256" key="1">
    <source>
        <dbReference type="ARBA" id="ARBA00001933"/>
    </source>
</evidence>
<evidence type="ECO:0000256" key="5">
    <source>
        <dbReference type="ARBA" id="ARBA00019371"/>
    </source>
</evidence>
<evidence type="ECO:0000313" key="15">
    <source>
        <dbReference type="EMBL" id="EDK35415.1"/>
    </source>
</evidence>
<feature type="binding site" evidence="11">
    <location>
        <position position="264"/>
    </location>
    <ligand>
        <name>pyridoxal 5'-phosphate</name>
        <dbReference type="ChEBI" id="CHEBI:597326"/>
    </ligand>
</feature>
<dbReference type="InterPro" id="IPR036052">
    <property type="entry name" value="TrpB-like_PALP_sf"/>
</dbReference>
<keyword evidence="6 13" id="KW-0028">Amino-acid biosynthesis</keyword>
<dbReference type="PROSITE" id="PS00165">
    <property type="entry name" value="DEHYDRATASE_SER_THR"/>
    <property type="match status" value="1"/>
</dbReference>
<dbReference type="InterPro" id="IPR005859">
    <property type="entry name" value="CysK"/>
</dbReference>
<reference evidence="15 16" key="1">
    <citation type="journal article" date="2008" name="Proc. Natl. Acad. Sci. U.S.A.">
        <title>The genome of Clostridium kluyveri, a strict anaerobe with unique metabolic features.</title>
        <authorList>
            <person name="Seedorf H."/>
            <person name="Fricke W.F."/>
            <person name="Veith B."/>
            <person name="Brueggemann H."/>
            <person name="Liesegang H."/>
            <person name="Strittmatter A."/>
            <person name="Miethke M."/>
            <person name="Buckel W."/>
            <person name="Hinderberger J."/>
            <person name="Li F."/>
            <person name="Hagemeier C."/>
            <person name="Thauer R.K."/>
            <person name="Gottschalk G."/>
        </authorList>
    </citation>
    <scope>NUCLEOTIDE SEQUENCE [LARGE SCALE GENOMIC DNA]</scope>
    <source>
        <strain evidence="16">ATCC 8527 / DSM 555 / NCIMB 10680</strain>
    </source>
</reference>
<dbReference type="NCBIfam" id="TIGR01139">
    <property type="entry name" value="cysK"/>
    <property type="match status" value="1"/>
</dbReference>
<dbReference type="PANTHER" id="PTHR10314">
    <property type="entry name" value="CYSTATHIONINE BETA-SYNTHASE"/>
    <property type="match status" value="1"/>
</dbReference>
<accession>A5N2R9</accession>
<comment type="pathway">
    <text evidence="2">Amino-acid biosynthesis; L-cysteine biosynthesis; L-cysteine from L-serine: step 2/2.</text>
</comment>
<comment type="catalytic activity">
    <reaction evidence="10 13">
        <text>O-acetyl-L-serine + hydrogen sulfide = L-cysteine + acetate</text>
        <dbReference type="Rhea" id="RHEA:14829"/>
        <dbReference type="ChEBI" id="CHEBI:29919"/>
        <dbReference type="ChEBI" id="CHEBI:30089"/>
        <dbReference type="ChEBI" id="CHEBI:35235"/>
        <dbReference type="ChEBI" id="CHEBI:58340"/>
        <dbReference type="EC" id="2.5.1.47"/>
    </reaction>
</comment>
<proteinExistence type="inferred from homology"/>
<dbReference type="Gene3D" id="3.40.50.1100">
    <property type="match status" value="2"/>
</dbReference>
<dbReference type="RefSeq" id="WP_012103744.1">
    <property type="nucleotide sequence ID" value="NC_009706.1"/>
</dbReference>
<dbReference type="Proteomes" id="UP000002411">
    <property type="component" value="Chromosome"/>
</dbReference>
<sequence>MIFNNAIDMIGATPLFKLDNFKNKDSAEIYVKLEKYNPGGSIKDRAALGMIEKAEKDGLIEKGGTIVEPTSGNTGIALAMIGKLKGYKVIIVMPETMSVERRNMIKAYGAELVLTDGTKGMKGAIEKAYEIAKNKRGYYIPQQFINKANPKKHYETTAEEILEDLQHVDAFVAGVGTAGTLAGVGENLKGRDKNVKIIAVEPASSPVLSGGQTGAHKIQGIGAGFVPDIYIPELVDKIITITDETAFKYARLMGKEEGILVGISSGANIAAAIQVAEELGKGKKVVTVAPDGGEKYLSMGLYD</sequence>
<evidence type="ECO:0000256" key="12">
    <source>
        <dbReference type="PIRSR" id="PIRSR605856-51"/>
    </source>
</evidence>
<organism evidence="15 16">
    <name type="scientific">Clostridium kluyveri (strain ATCC 8527 / DSM 555 / NBRC 12016 / NCIMB 10680 / K1)</name>
    <dbReference type="NCBI Taxonomy" id="431943"/>
    <lineage>
        <taxon>Bacteria</taxon>
        <taxon>Bacillati</taxon>
        <taxon>Bacillota</taxon>
        <taxon>Clostridia</taxon>
        <taxon>Eubacteriales</taxon>
        <taxon>Clostridiaceae</taxon>
        <taxon>Clostridium</taxon>
    </lineage>
</organism>
<dbReference type="STRING" id="431943.CKL_3413"/>
<keyword evidence="8 11" id="KW-0663">Pyridoxal phosphate</keyword>
<comment type="similarity">
    <text evidence="3 13">Belongs to the cysteine synthase/cystathionine beta-synthase family.</text>
</comment>
<dbReference type="EC" id="2.5.1.47" evidence="4 13"/>
<dbReference type="UniPathway" id="UPA00136">
    <property type="reaction ID" value="UER00200"/>
</dbReference>
<evidence type="ECO:0000256" key="6">
    <source>
        <dbReference type="ARBA" id="ARBA00022605"/>
    </source>
</evidence>
<dbReference type="InterPro" id="IPR005856">
    <property type="entry name" value="Cys_synth"/>
</dbReference>
<dbReference type="eggNOG" id="COG0031">
    <property type="taxonomic scope" value="Bacteria"/>
</dbReference>
<dbReference type="PROSITE" id="PS00901">
    <property type="entry name" value="CYS_SYNTHASE"/>
    <property type="match status" value="1"/>
</dbReference>
<evidence type="ECO:0000259" key="14">
    <source>
        <dbReference type="Pfam" id="PF00291"/>
    </source>
</evidence>
<keyword evidence="9 13" id="KW-0198">Cysteine biosynthesis</keyword>
<dbReference type="FunFam" id="3.40.50.1100:FF:000002">
    <property type="entry name" value="Cysteine synthase"/>
    <property type="match status" value="1"/>
</dbReference>
<evidence type="ECO:0000256" key="8">
    <source>
        <dbReference type="ARBA" id="ARBA00022898"/>
    </source>
</evidence>
<dbReference type="InterPro" id="IPR050214">
    <property type="entry name" value="Cys_Synth/Cystath_Beta-Synth"/>
</dbReference>
<evidence type="ECO:0000256" key="3">
    <source>
        <dbReference type="ARBA" id="ARBA00007103"/>
    </source>
</evidence>
<evidence type="ECO:0000256" key="2">
    <source>
        <dbReference type="ARBA" id="ARBA00004962"/>
    </source>
</evidence>
<dbReference type="InterPro" id="IPR001926">
    <property type="entry name" value="TrpB-like_PALP"/>
</dbReference>
<evidence type="ECO:0000256" key="10">
    <source>
        <dbReference type="ARBA" id="ARBA00047931"/>
    </source>
</evidence>
<gene>
    <name evidence="15" type="ordered locus">CKL_3413</name>
</gene>
<evidence type="ECO:0000256" key="13">
    <source>
        <dbReference type="RuleBase" id="RU003985"/>
    </source>
</evidence>
<dbReference type="InterPro" id="IPR000634">
    <property type="entry name" value="Ser/Thr_deHydtase_PyrdxlP-BS"/>
</dbReference>
<protein>
    <recommendedName>
        <fullName evidence="5 13">Cysteine synthase</fullName>
        <ecNumber evidence="4 13">2.5.1.47</ecNumber>
    </recommendedName>
</protein>
<dbReference type="KEGG" id="ckl:CKL_3413"/>
<keyword evidence="7 13" id="KW-0808">Transferase</keyword>
<dbReference type="GO" id="GO:0004124">
    <property type="term" value="F:cysteine synthase activity"/>
    <property type="evidence" value="ECO:0007669"/>
    <property type="project" value="UniProtKB-UniRule"/>
</dbReference>
<dbReference type="GO" id="GO:0006535">
    <property type="term" value="P:cysteine biosynthetic process from serine"/>
    <property type="evidence" value="ECO:0007669"/>
    <property type="project" value="UniProtKB-UniRule"/>
</dbReference>
<dbReference type="GO" id="GO:0030170">
    <property type="term" value="F:pyridoxal phosphate binding"/>
    <property type="evidence" value="ECO:0007669"/>
    <property type="project" value="InterPro"/>
</dbReference>
<dbReference type="CDD" id="cd01561">
    <property type="entry name" value="CBS_like"/>
    <property type="match status" value="1"/>
</dbReference>
<dbReference type="HOGENOM" id="CLU_021018_1_0_9"/>
<dbReference type="InterPro" id="IPR001216">
    <property type="entry name" value="P-phosphate_BS"/>
</dbReference>
<dbReference type="EMBL" id="CP000673">
    <property type="protein sequence ID" value="EDK35415.1"/>
    <property type="molecule type" value="Genomic_DNA"/>
</dbReference>
<dbReference type="NCBIfam" id="TIGR01136">
    <property type="entry name" value="cysKM"/>
    <property type="match status" value="1"/>
</dbReference>
<dbReference type="AlphaFoldDB" id="A5N2R9"/>
<dbReference type="SUPFAM" id="SSF53686">
    <property type="entry name" value="Tryptophan synthase beta subunit-like PLP-dependent enzymes"/>
    <property type="match status" value="1"/>
</dbReference>
<evidence type="ECO:0000256" key="9">
    <source>
        <dbReference type="ARBA" id="ARBA00023192"/>
    </source>
</evidence>
<name>A5N2R9_CLOK5</name>
<dbReference type="FunFam" id="3.40.50.1100:FF:000118">
    <property type="entry name" value="Related to CYS4-cystathionine beta-synthase"/>
    <property type="match status" value="1"/>
</dbReference>
<evidence type="ECO:0000256" key="7">
    <source>
        <dbReference type="ARBA" id="ARBA00022679"/>
    </source>
</evidence>
<dbReference type="Pfam" id="PF00291">
    <property type="entry name" value="PALP"/>
    <property type="match status" value="1"/>
</dbReference>
<evidence type="ECO:0000256" key="4">
    <source>
        <dbReference type="ARBA" id="ARBA00012681"/>
    </source>
</evidence>
<feature type="domain" description="Tryptophan synthase beta chain-like PALP" evidence="14">
    <location>
        <begin position="9"/>
        <end position="291"/>
    </location>
</feature>
<keyword evidence="16" id="KW-1185">Reference proteome</keyword>